<accession>A0A074Y1Q7</accession>
<feature type="region of interest" description="Disordered" evidence="1">
    <location>
        <begin position="1"/>
        <end position="27"/>
    </location>
</feature>
<dbReference type="GeneID" id="40746841"/>
<evidence type="ECO:0000313" key="3">
    <source>
        <dbReference type="Proteomes" id="UP000030706"/>
    </source>
</evidence>
<sequence>MDSQSHIIPYSDCGTQLPRPTRHRTETSDLIRHPTCLGFTMQWQDNHRRLNLGRESHTKRREALNLLLLSQLPSPRSIHKRYSVDVSCLPDEIDSPCHYSSQPDKQQFTGADWATTADKRLPPQSSGKTILKKPATRQQAADVSFFPPAEKHHQQQTCTSVVLHVRQYWKCSRRVSPSPNAARPIEHLQQANRSAVCCFCCIE</sequence>
<gene>
    <name evidence="2" type="ORF">M438DRAFT_341597</name>
</gene>
<evidence type="ECO:0000256" key="1">
    <source>
        <dbReference type="SAM" id="MobiDB-lite"/>
    </source>
</evidence>
<dbReference type="EMBL" id="KL584974">
    <property type="protein sequence ID" value="KEQ89874.1"/>
    <property type="molecule type" value="Genomic_DNA"/>
</dbReference>
<name>A0A074Y1Q7_AURPU</name>
<reference evidence="2 3" key="1">
    <citation type="journal article" date="2014" name="BMC Genomics">
        <title>Genome sequencing of four Aureobasidium pullulans varieties: biotechnological potential, stress tolerance, and description of new species.</title>
        <authorList>
            <person name="Gostin Ar C."/>
            <person name="Ohm R.A."/>
            <person name="Kogej T."/>
            <person name="Sonjak S."/>
            <person name="Turk M."/>
            <person name="Zajc J."/>
            <person name="Zalar P."/>
            <person name="Grube M."/>
            <person name="Sun H."/>
            <person name="Han J."/>
            <person name="Sharma A."/>
            <person name="Chiniquy J."/>
            <person name="Ngan C.Y."/>
            <person name="Lipzen A."/>
            <person name="Barry K."/>
            <person name="Grigoriev I.V."/>
            <person name="Gunde-Cimerman N."/>
        </authorList>
    </citation>
    <scope>NUCLEOTIDE SEQUENCE [LARGE SCALE GENOMIC DNA]</scope>
    <source>
        <strain evidence="2 3">EXF-150</strain>
    </source>
</reference>
<feature type="region of interest" description="Disordered" evidence="1">
    <location>
        <begin position="115"/>
        <end position="134"/>
    </location>
</feature>
<dbReference type="RefSeq" id="XP_029766061.1">
    <property type="nucleotide sequence ID" value="XM_029904535.1"/>
</dbReference>
<evidence type="ECO:0000313" key="2">
    <source>
        <dbReference type="EMBL" id="KEQ89874.1"/>
    </source>
</evidence>
<dbReference type="AlphaFoldDB" id="A0A074Y1Q7"/>
<protein>
    <submittedName>
        <fullName evidence="2">Uncharacterized protein</fullName>
    </submittedName>
</protein>
<organism evidence="2 3">
    <name type="scientific">Aureobasidium pullulans EXF-150</name>
    <dbReference type="NCBI Taxonomy" id="1043002"/>
    <lineage>
        <taxon>Eukaryota</taxon>
        <taxon>Fungi</taxon>
        <taxon>Dikarya</taxon>
        <taxon>Ascomycota</taxon>
        <taxon>Pezizomycotina</taxon>
        <taxon>Dothideomycetes</taxon>
        <taxon>Dothideomycetidae</taxon>
        <taxon>Dothideales</taxon>
        <taxon>Saccotheciaceae</taxon>
        <taxon>Aureobasidium</taxon>
    </lineage>
</organism>
<dbReference type="HOGENOM" id="CLU_1348681_0_0_1"/>
<dbReference type="Proteomes" id="UP000030706">
    <property type="component" value="Unassembled WGS sequence"/>
</dbReference>
<keyword evidence="3" id="KW-1185">Reference proteome</keyword>
<proteinExistence type="predicted"/>